<dbReference type="EMBL" id="LATL02000014">
    <property type="protein sequence ID" value="KKD37601.1"/>
    <property type="molecule type" value="Genomic_DNA"/>
</dbReference>
<dbReference type="AlphaFoldDB" id="A0A0F5YFG9"/>
<accession>A0A0F5YFG9</accession>
<organism evidence="1 2">
    <name type="scientific">Limnoraphis robusta CS-951</name>
    <dbReference type="NCBI Taxonomy" id="1637645"/>
    <lineage>
        <taxon>Bacteria</taxon>
        <taxon>Bacillati</taxon>
        <taxon>Cyanobacteriota</taxon>
        <taxon>Cyanophyceae</taxon>
        <taxon>Oscillatoriophycideae</taxon>
        <taxon>Oscillatoriales</taxon>
        <taxon>Sirenicapillariaceae</taxon>
        <taxon>Limnoraphis</taxon>
    </lineage>
</organism>
<comment type="caution">
    <text evidence="1">The sequence shown here is derived from an EMBL/GenBank/DDBJ whole genome shotgun (WGS) entry which is preliminary data.</text>
</comment>
<gene>
    <name evidence="1" type="ORF">WN50_13595</name>
</gene>
<sequence>MLIKRTVIATAPDDFGEKVKHACETSQLPIGDICRIAGISREFLHAVTINKYPHISEDKFNALCYALEKKPEDFGVRWEDAVIHRPDSEKVAQKLAKRPIEKPIDLAQMHHILKLNQQKPMRLTESLIRAHIAKGDFEEWSKSVCGVAYRAYQLEKHYPWRFEKVEAQSHATA</sequence>
<dbReference type="Proteomes" id="UP000033607">
    <property type="component" value="Unassembled WGS sequence"/>
</dbReference>
<evidence type="ECO:0000313" key="1">
    <source>
        <dbReference type="EMBL" id="KKD37601.1"/>
    </source>
</evidence>
<proteinExistence type="predicted"/>
<name>A0A0F5YFG9_9CYAN</name>
<reference evidence="1 2" key="1">
    <citation type="submission" date="2015-06" db="EMBL/GenBank/DDBJ databases">
        <title>Draft genome assembly of filamentous brackish cyanobacterium Limnoraphis robusta strain CS-951.</title>
        <authorList>
            <person name="Willis A."/>
            <person name="Parks M."/>
            <person name="Burford M.A."/>
        </authorList>
    </citation>
    <scope>NUCLEOTIDE SEQUENCE [LARGE SCALE GENOMIC DNA]</scope>
    <source>
        <strain evidence="1 2">CS-951</strain>
    </source>
</reference>
<evidence type="ECO:0000313" key="2">
    <source>
        <dbReference type="Proteomes" id="UP000033607"/>
    </source>
</evidence>
<protein>
    <submittedName>
        <fullName evidence="1">Uncharacterized protein</fullName>
    </submittedName>
</protein>